<evidence type="ECO:0000313" key="4">
    <source>
        <dbReference type="EMBL" id="AYF00478.1"/>
    </source>
</evidence>
<accession>A0A1V0GVS1</accession>
<dbReference type="AlphaFoldDB" id="A0A1V0GVS1"/>
<evidence type="ECO:0000313" key="9">
    <source>
        <dbReference type="Proteomes" id="UP000324507"/>
    </source>
</evidence>
<dbReference type="EMBL" id="CP031078">
    <property type="protein sequence ID" value="AYF00478.1"/>
    <property type="molecule type" value="Genomic_DNA"/>
</dbReference>
<sequence length="88" mass="9713">MDDLLSLIREMGGGLAAVVIAVSGAANWIQYRRNNELQDKMHDMMLSLGKENRDLLTVTNSAISQNTSAINQNATVMREALDRLGRHS</sequence>
<proteinExistence type="predicted"/>
<organism evidence="2 6">
    <name type="scientific">Paracoccus yeei</name>
    <dbReference type="NCBI Taxonomy" id="147645"/>
    <lineage>
        <taxon>Bacteria</taxon>
        <taxon>Pseudomonadati</taxon>
        <taxon>Pseudomonadota</taxon>
        <taxon>Alphaproteobacteria</taxon>
        <taxon>Rhodobacterales</taxon>
        <taxon>Paracoccaceae</taxon>
        <taxon>Paracoccus</taxon>
    </lineage>
</organism>
<dbReference type="Proteomes" id="UP000191257">
    <property type="component" value="Chromosome"/>
</dbReference>
<evidence type="ECO:0000313" key="8">
    <source>
        <dbReference type="Proteomes" id="UP000272010"/>
    </source>
</evidence>
<reference evidence="2" key="3">
    <citation type="submission" date="2017-12" db="EMBL/GenBank/DDBJ databases">
        <title>FDA dAtabase for Regulatory Grade micrObial Sequences (FDA-ARGOS): Supporting development and validation of Infectious Disease Dx tests.</title>
        <authorList>
            <person name="Campos J."/>
            <person name="Goldberg B."/>
            <person name="Tallon L."/>
            <person name="Sadzewicz L."/>
            <person name="Sengamalay N."/>
            <person name="Ott S."/>
            <person name="Godinez A."/>
            <person name="Nagaraj S."/>
            <person name="Vyas G."/>
            <person name="Aluvathingal J."/>
            <person name="Nadendla S."/>
            <person name="Geyer C."/>
            <person name="Nandy P."/>
            <person name="Hobson J."/>
            <person name="Sichtig H."/>
        </authorList>
    </citation>
    <scope>NUCLEOTIDE SEQUENCE</scope>
    <source>
        <strain evidence="2">FDAARGOS_252</strain>
    </source>
</reference>
<reference evidence="3 7" key="2">
    <citation type="submission" date="2017-10" db="EMBL/GenBank/DDBJ databases">
        <title>Complete genome sequence of Paracoccus yeei TT13 isolated from human skin.</title>
        <authorList>
            <person name="Lee K."/>
            <person name="Lim J.Y."/>
            <person name="Hwang I."/>
        </authorList>
    </citation>
    <scope>NUCLEOTIDE SEQUENCE [LARGE SCALE GENOMIC DNA]</scope>
    <source>
        <strain evidence="3 7">TT13</strain>
    </source>
</reference>
<gene>
    <name evidence="2" type="ORF">A6J80_17520</name>
    <name evidence="5" type="ORF">FOB51_12690</name>
    <name evidence="4" type="ORF">PY32053_00803</name>
    <name evidence="3" type="ORF">PYTT13_10655</name>
</gene>
<evidence type="ECO:0000313" key="7">
    <source>
        <dbReference type="Proteomes" id="UP000229314"/>
    </source>
</evidence>
<name>A0A1V0GVS1_9RHOB</name>
<evidence type="ECO:0000256" key="1">
    <source>
        <dbReference type="SAM" id="Phobius"/>
    </source>
</evidence>
<dbReference type="GeneID" id="78898128"/>
<dbReference type="Proteomes" id="UP000272010">
    <property type="component" value="Chromosome"/>
</dbReference>
<reference evidence="8" key="5">
    <citation type="submission" date="2018-07" db="EMBL/GenBank/DDBJ databases">
        <title>Genome Structure of the Opportunistic Pathogen Paracoccus yeei (Alphaproteobacteria) and Identification of Putative Virulence Factors.</title>
        <authorList>
            <person name="Lasek R."/>
            <person name="Szuplewska M."/>
            <person name="Mitura M."/>
            <person name="Decewicz P."/>
            <person name="Chmielowska C."/>
            <person name="Pawlot A."/>
            <person name="Sentkowska D."/>
            <person name="Czarnecki J."/>
            <person name="Bartosik D."/>
        </authorList>
    </citation>
    <scope>NUCLEOTIDE SEQUENCE [LARGE SCALE GENOMIC DNA]</scope>
    <source>
        <strain evidence="8">CCUG 32053</strain>
    </source>
</reference>
<protein>
    <submittedName>
        <fullName evidence="2">Uncharacterized protein</fullName>
    </submittedName>
</protein>
<dbReference type="EMBL" id="CP020442">
    <property type="protein sequence ID" value="ARC37912.1"/>
    <property type="molecule type" value="Genomic_DNA"/>
</dbReference>
<keyword evidence="1" id="KW-0472">Membrane</keyword>
<dbReference type="RefSeq" id="WP_080622372.1">
    <property type="nucleotide sequence ID" value="NZ_CAWMZI010000001.1"/>
</dbReference>
<evidence type="ECO:0000313" key="6">
    <source>
        <dbReference type="Proteomes" id="UP000191257"/>
    </source>
</evidence>
<reference evidence="6" key="1">
    <citation type="submission" date="2017-03" db="EMBL/GenBank/DDBJ databases">
        <title>FDA dAtabase for Regulatory Grade micrObial Sequences (FDA-ARGOS): Supporting development and validation of Infectious Disease Dx tests.</title>
        <authorList>
            <person name="Minogue T."/>
            <person name="Wolcott M."/>
            <person name="Wasieloski L."/>
            <person name="Aguilar W."/>
            <person name="Moore D."/>
            <person name="Tallon L."/>
            <person name="Sadzewicz L."/>
            <person name="Sengamalay N."/>
            <person name="Ott S."/>
            <person name="Godinez A."/>
            <person name="Nagaraj S."/>
            <person name="Nadendla S."/>
            <person name="Geyer C."/>
            <person name="Sichtig H."/>
        </authorList>
    </citation>
    <scope>NUCLEOTIDE SEQUENCE [LARGE SCALE GENOMIC DNA]</scope>
    <source>
        <strain evidence="6">FDAARGOS_252</strain>
    </source>
</reference>
<feature type="transmembrane region" description="Helical" evidence="1">
    <location>
        <begin position="12"/>
        <end position="31"/>
    </location>
</feature>
<keyword evidence="6" id="KW-1185">Reference proteome</keyword>
<dbReference type="STRING" id="147645.A6J80_17520"/>
<reference evidence="5 9" key="6">
    <citation type="submission" date="2019-09" db="EMBL/GenBank/DDBJ databases">
        <title>FDA dAtabase for Regulatory Grade micrObial Sequences (FDA-ARGOS): Supporting development and validation of Infectious Disease Dx tests.</title>
        <authorList>
            <person name="Sciortino C."/>
            <person name="Tallon L."/>
            <person name="Sadzewicz L."/>
            <person name="Vavikolanu K."/>
            <person name="Mehta A."/>
            <person name="Aluvathingal J."/>
            <person name="Nadendla S."/>
            <person name="Nandy P."/>
            <person name="Geyer C."/>
            <person name="Yan Y."/>
            <person name="Sichtig H."/>
        </authorList>
    </citation>
    <scope>NUCLEOTIDE SEQUENCE [LARGE SCALE GENOMIC DNA]</scope>
    <source>
        <strain evidence="5 9">FDAARGOS_643</strain>
    </source>
</reference>
<dbReference type="Proteomes" id="UP000229314">
    <property type="component" value="Chromosome"/>
</dbReference>
<evidence type="ECO:0000313" key="5">
    <source>
        <dbReference type="EMBL" id="QEU08782.1"/>
    </source>
</evidence>
<keyword evidence="1" id="KW-0812">Transmembrane</keyword>
<evidence type="ECO:0000313" key="2">
    <source>
        <dbReference type="EMBL" id="ARC37912.1"/>
    </source>
</evidence>
<dbReference type="EMBL" id="CP044081">
    <property type="protein sequence ID" value="QEU08782.1"/>
    <property type="molecule type" value="Genomic_DNA"/>
</dbReference>
<reference evidence="4" key="4">
    <citation type="journal article" date="2018" name="Front. Microbiol.">
        <title>Genome Structure of the Opportunistic Pathogen Paracoccus yeei (Alphaproteobacteria) and Identification of Putative Virulence Factors.</title>
        <authorList>
            <person name="Lasek R."/>
            <person name="Szuplewska M."/>
            <person name="Mitura M."/>
            <person name="Decewicz P."/>
            <person name="Chmielowska C."/>
            <person name="Pawlot A."/>
            <person name="Sentkowska D."/>
            <person name="Czarnecki J."/>
            <person name="Bartosik D."/>
        </authorList>
    </citation>
    <scope>NUCLEOTIDE SEQUENCE</scope>
    <source>
        <strain evidence="4">CCUG 32053</strain>
    </source>
</reference>
<evidence type="ECO:0000313" key="3">
    <source>
        <dbReference type="EMBL" id="ATQ56224.1"/>
    </source>
</evidence>
<dbReference type="KEGG" id="pye:A6J80_17520"/>
<dbReference type="Proteomes" id="UP000324507">
    <property type="component" value="Chromosome"/>
</dbReference>
<keyword evidence="1" id="KW-1133">Transmembrane helix</keyword>
<dbReference type="EMBL" id="CP024422">
    <property type="protein sequence ID" value="ATQ56224.1"/>
    <property type="molecule type" value="Genomic_DNA"/>
</dbReference>